<dbReference type="Proteomes" id="UP000324222">
    <property type="component" value="Unassembled WGS sequence"/>
</dbReference>
<organism evidence="3 4">
    <name type="scientific">Portunus trituberculatus</name>
    <name type="common">Swimming crab</name>
    <name type="synonym">Neptunus trituberculatus</name>
    <dbReference type="NCBI Taxonomy" id="210409"/>
    <lineage>
        <taxon>Eukaryota</taxon>
        <taxon>Metazoa</taxon>
        <taxon>Ecdysozoa</taxon>
        <taxon>Arthropoda</taxon>
        <taxon>Crustacea</taxon>
        <taxon>Multicrustacea</taxon>
        <taxon>Malacostraca</taxon>
        <taxon>Eumalacostraca</taxon>
        <taxon>Eucarida</taxon>
        <taxon>Decapoda</taxon>
        <taxon>Pleocyemata</taxon>
        <taxon>Brachyura</taxon>
        <taxon>Eubrachyura</taxon>
        <taxon>Portunoidea</taxon>
        <taxon>Portunidae</taxon>
        <taxon>Portuninae</taxon>
        <taxon>Portunus</taxon>
    </lineage>
</organism>
<feature type="signal peptide" evidence="2">
    <location>
        <begin position="1"/>
        <end position="35"/>
    </location>
</feature>
<evidence type="ECO:0000256" key="1">
    <source>
        <dbReference type="SAM" id="MobiDB-lite"/>
    </source>
</evidence>
<evidence type="ECO:0000313" key="4">
    <source>
        <dbReference type="Proteomes" id="UP000324222"/>
    </source>
</evidence>
<protein>
    <submittedName>
        <fullName evidence="3">Uncharacterized protein</fullName>
    </submittedName>
</protein>
<proteinExistence type="predicted"/>
<feature type="chain" id="PRO_5022674017" evidence="2">
    <location>
        <begin position="36"/>
        <end position="143"/>
    </location>
</feature>
<sequence>MVWYGGLVVVNTLHTKSSVCVLVVALLFQSTVVEAALGHQSTGTMGLTCKFSVMNKDSQLSGVQQSSLKQKMHHSICLSSCQEASKHVETTTTVLLSLLELADVQECAGVLIAELKNGRSGGVPPSSQPMSLGHPSSLDSRLH</sequence>
<name>A0A5B7CXI4_PORTR</name>
<keyword evidence="4" id="KW-1185">Reference proteome</keyword>
<reference evidence="3 4" key="1">
    <citation type="submission" date="2019-05" db="EMBL/GenBank/DDBJ databases">
        <title>Another draft genome of Portunus trituberculatus and its Hox gene families provides insights of decapod evolution.</title>
        <authorList>
            <person name="Jeong J.-H."/>
            <person name="Song I."/>
            <person name="Kim S."/>
            <person name="Choi T."/>
            <person name="Kim D."/>
            <person name="Ryu S."/>
            <person name="Kim W."/>
        </authorList>
    </citation>
    <scope>NUCLEOTIDE SEQUENCE [LARGE SCALE GENOMIC DNA]</scope>
    <source>
        <tissue evidence="3">Muscle</tissue>
    </source>
</reference>
<evidence type="ECO:0000256" key="2">
    <source>
        <dbReference type="SAM" id="SignalP"/>
    </source>
</evidence>
<dbReference type="EMBL" id="VSRR010000283">
    <property type="protein sequence ID" value="MPC13464.1"/>
    <property type="molecule type" value="Genomic_DNA"/>
</dbReference>
<accession>A0A5B7CXI4</accession>
<keyword evidence="2" id="KW-0732">Signal</keyword>
<evidence type="ECO:0000313" key="3">
    <source>
        <dbReference type="EMBL" id="MPC13464.1"/>
    </source>
</evidence>
<comment type="caution">
    <text evidence="3">The sequence shown here is derived from an EMBL/GenBank/DDBJ whole genome shotgun (WGS) entry which is preliminary data.</text>
</comment>
<feature type="region of interest" description="Disordered" evidence="1">
    <location>
        <begin position="119"/>
        <end position="143"/>
    </location>
</feature>
<gene>
    <name evidence="3" type="ORF">E2C01_006200</name>
</gene>
<dbReference type="AlphaFoldDB" id="A0A5B7CXI4"/>